<evidence type="ECO:0000256" key="11">
    <source>
        <dbReference type="ARBA" id="ARBA00023307"/>
    </source>
</evidence>
<evidence type="ECO:0000313" key="16">
    <source>
        <dbReference type="EnsemblProtists" id="EKX32491"/>
    </source>
</evidence>
<sequence>MLRTAVVGATIAVASAFAPAPALRSPAGGVSMQMERREAMTAGAAAAAVFGGAAAANAIPLGTQIAGKGQVLMRANFYAPEVTIFDHRGCNRAPKEYKGGKTGDQDDEMLVRVKSVKVFCPEAEAAKVLASTLSVLKKK</sequence>
<dbReference type="GO" id="GO:0009535">
    <property type="term" value="C:chloroplast thylakoid membrane"/>
    <property type="evidence" value="ECO:0007669"/>
    <property type="project" value="UniProtKB-SubCell"/>
</dbReference>
<dbReference type="AlphaFoldDB" id="L1I892"/>
<keyword evidence="6" id="KW-0934">Plastid</keyword>
<dbReference type="EnsemblProtists" id="EKX32491">
    <property type="protein sequence ID" value="EKX32491"/>
    <property type="gene ID" value="GUITHDRAFT_160325"/>
</dbReference>
<dbReference type="Proteomes" id="UP000011087">
    <property type="component" value="Unassembled WGS sequence"/>
</dbReference>
<dbReference type="EMBL" id="JH993187">
    <property type="protein sequence ID" value="EKX32491.1"/>
    <property type="molecule type" value="Genomic_DNA"/>
</dbReference>
<reference evidence="17" key="2">
    <citation type="submission" date="2012-11" db="EMBL/GenBank/DDBJ databases">
        <authorList>
            <person name="Kuo A."/>
            <person name="Curtis B.A."/>
            <person name="Tanifuji G."/>
            <person name="Burki F."/>
            <person name="Gruber A."/>
            <person name="Irimia M."/>
            <person name="Maruyama S."/>
            <person name="Arias M.C."/>
            <person name="Ball S.G."/>
            <person name="Gile G.H."/>
            <person name="Hirakawa Y."/>
            <person name="Hopkins J.F."/>
            <person name="Rensing S.A."/>
            <person name="Schmutz J."/>
            <person name="Symeonidi A."/>
            <person name="Elias M."/>
            <person name="Eveleigh R.J."/>
            <person name="Herman E.K."/>
            <person name="Klute M.J."/>
            <person name="Nakayama T."/>
            <person name="Obornik M."/>
            <person name="Reyes-Prieto A."/>
            <person name="Armbrust E.V."/>
            <person name="Aves S.J."/>
            <person name="Beiko R.G."/>
            <person name="Coutinho P."/>
            <person name="Dacks J.B."/>
            <person name="Durnford D.G."/>
            <person name="Fast N.M."/>
            <person name="Green B.R."/>
            <person name="Grisdale C."/>
            <person name="Hempe F."/>
            <person name="Henrissat B."/>
            <person name="Hoppner M.P."/>
            <person name="Ishida K.-I."/>
            <person name="Kim E."/>
            <person name="Koreny L."/>
            <person name="Kroth P.G."/>
            <person name="Liu Y."/>
            <person name="Malik S.-B."/>
            <person name="Maier U.G."/>
            <person name="McRose D."/>
            <person name="Mock T."/>
            <person name="Neilson J.A."/>
            <person name="Onodera N.T."/>
            <person name="Poole A.M."/>
            <person name="Pritham E.J."/>
            <person name="Richards T.A."/>
            <person name="Rocap G."/>
            <person name="Roy S.W."/>
            <person name="Sarai C."/>
            <person name="Schaack S."/>
            <person name="Shirato S."/>
            <person name="Slamovits C.H."/>
            <person name="Spencer D.F."/>
            <person name="Suzuki S."/>
            <person name="Worden A.Z."/>
            <person name="Zauner S."/>
            <person name="Barry K."/>
            <person name="Bell C."/>
            <person name="Bharti A.K."/>
            <person name="Crow J.A."/>
            <person name="Grimwood J."/>
            <person name="Kramer R."/>
            <person name="Lindquist E."/>
            <person name="Lucas S."/>
            <person name="Salamov A."/>
            <person name="McFadden G.I."/>
            <person name="Lane C.E."/>
            <person name="Keeling P.J."/>
            <person name="Gray M.W."/>
            <person name="Grigoriev I.V."/>
            <person name="Archibald J.M."/>
        </authorList>
    </citation>
    <scope>NUCLEOTIDE SEQUENCE</scope>
    <source>
        <strain evidence="17">CCMP2712</strain>
    </source>
</reference>
<accession>L1I892</accession>
<keyword evidence="9" id="KW-0793">Thylakoid</keyword>
<evidence type="ECO:0000256" key="12">
    <source>
        <dbReference type="ARBA" id="ARBA00033724"/>
    </source>
</evidence>
<dbReference type="KEGG" id="gtt:GUITHDRAFT_160325"/>
<dbReference type="HOGENOM" id="CLU_132344_0_0_1"/>
<dbReference type="GO" id="GO:0015979">
    <property type="term" value="P:photosynthesis"/>
    <property type="evidence" value="ECO:0007669"/>
    <property type="project" value="UniProtKB-KW"/>
</dbReference>
<dbReference type="InterPro" id="IPR037011">
    <property type="entry name" value="Phycoerythr-like_a_sf"/>
</dbReference>
<organism evidence="15">
    <name type="scientific">Guillardia theta (strain CCMP2712)</name>
    <name type="common">Cryptophyte</name>
    <dbReference type="NCBI Taxonomy" id="905079"/>
    <lineage>
        <taxon>Eukaryota</taxon>
        <taxon>Cryptophyceae</taxon>
        <taxon>Pyrenomonadales</taxon>
        <taxon>Geminigeraceae</taxon>
        <taxon>Guillardia</taxon>
    </lineage>
</organism>
<feature type="chain" id="PRO_5008769699" evidence="13">
    <location>
        <begin position="17"/>
        <end position="139"/>
    </location>
</feature>
<keyword evidence="5" id="KW-0602">Photosynthesis</keyword>
<evidence type="ECO:0000313" key="17">
    <source>
        <dbReference type="Proteomes" id="UP000011087"/>
    </source>
</evidence>
<evidence type="ECO:0000256" key="7">
    <source>
        <dbReference type="ARBA" id="ARBA00022982"/>
    </source>
</evidence>
<dbReference type="Gene3D" id="3.90.510.10">
    <property type="entry name" value="Phycoerythrin alpha chain"/>
    <property type="match status" value="1"/>
</dbReference>
<name>L1I892_GUITC</name>
<dbReference type="SUPFAM" id="SSF56568">
    <property type="entry name" value="Non-globular alpha+beta subunits of globular proteins"/>
    <property type="match status" value="1"/>
</dbReference>
<keyword evidence="17" id="KW-1185">Reference proteome</keyword>
<evidence type="ECO:0000259" key="14">
    <source>
        <dbReference type="Pfam" id="PF02972"/>
    </source>
</evidence>
<dbReference type="GO" id="GO:0030089">
    <property type="term" value="C:phycobilisome"/>
    <property type="evidence" value="ECO:0007669"/>
    <property type="project" value="InterPro"/>
</dbReference>
<comment type="function">
    <text evidence="12">Light-harvesting photosynthetic tetrapyrrole chromophore-protein from the phycobiliprotein complex.</text>
</comment>
<dbReference type="GeneID" id="17289213"/>
<keyword evidence="10" id="KW-0472">Membrane</keyword>
<evidence type="ECO:0000256" key="1">
    <source>
        <dbReference type="ARBA" id="ARBA00004622"/>
    </source>
</evidence>
<reference evidence="15 17" key="1">
    <citation type="journal article" date="2012" name="Nature">
        <title>Algal genomes reveal evolutionary mosaicism and the fate of nucleomorphs.</title>
        <authorList>
            <consortium name="DOE Joint Genome Institute"/>
            <person name="Curtis B.A."/>
            <person name="Tanifuji G."/>
            <person name="Burki F."/>
            <person name="Gruber A."/>
            <person name="Irimia M."/>
            <person name="Maruyama S."/>
            <person name="Arias M.C."/>
            <person name="Ball S.G."/>
            <person name="Gile G.H."/>
            <person name="Hirakawa Y."/>
            <person name="Hopkins J.F."/>
            <person name="Kuo A."/>
            <person name="Rensing S.A."/>
            <person name="Schmutz J."/>
            <person name="Symeonidi A."/>
            <person name="Elias M."/>
            <person name="Eveleigh R.J."/>
            <person name="Herman E.K."/>
            <person name="Klute M.J."/>
            <person name="Nakayama T."/>
            <person name="Obornik M."/>
            <person name="Reyes-Prieto A."/>
            <person name="Armbrust E.V."/>
            <person name="Aves S.J."/>
            <person name="Beiko R.G."/>
            <person name="Coutinho P."/>
            <person name="Dacks J.B."/>
            <person name="Durnford D.G."/>
            <person name="Fast N.M."/>
            <person name="Green B.R."/>
            <person name="Grisdale C.J."/>
            <person name="Hempel F."/>
            <person name="Henrissat B."/>
            <person name="Hoppner M.P."/>
            <person name="Ishida K."/>
            <person name="Kim E."/>
            <person name="Koreny L."/>
            <person name="Kroth P.G."/>
            <person name="Liu Y."/>
            <person name="Malik S.B."/>
            <person name="Maier U.G."/>
            <person name="McRose D."/>
            <person name="Mock T."/>
            <person name="Neilson J.A."/>
            <person name="Onodera N.T."/>
            <person name="Poole A.M."/>
            <person name="Pritham E.J."/>
            <person name="Richards T.A."/>
            <person name="Rocap G."/>
            <person name="Roy S.W."/>
            <person name="Sarai C."/>
            <person name="Schaack S."/>
            <person name="Shirato S."/>
            <person name="Slamovits C.H."/>
            <person name="Spencer D.F."/>
            <person name="Suzuki S."/>
            <person name="Worden A.Z."/>
            <person name="Zauner S."/>
            <person name="Barry K."/>
            <person name="Bell C."/>
            <person name="Bharti A.K."/>
            <person name="Crow J.A."/>
            <person name="Grimwood J."/>
            <person name="Kramer R."/>
            <person name="Lindquist E."/>
            <person name="Lucas S."/>
            <person name="Salamov A."/>
            <person name="McFadden G.I."/>
            <person name="Lane C.E."/>
            <person name="Keeling P.J."/>
            <person name="Gray M.W."/>
            <person name="Grigoriev I.V."/>
            <person name="Archibald J.M."/>
        </authorList>
    </citation>
    <scope>NUCLEOTIDE SEQUENCE</scope>
    <source>
        <strain evidence="15 17">CCMP2712</strain>
    </source>
</reference>
<evidence type="ECO:0000256" key="8">
    <source>
        <dbReference type="ARBA" id="ARBA00022991"/>
    </source>
</evidence>
<protein>
    <submittedName>
        <fullName evidence="15">Phycoerythrin alpha subunit 2</fullName>
    </submittedName>
</protein>
<feature type="domain" description="Phycoerythrin alpha chain" evidence="14">
    <location>
        <begin position="79"/>
        <end position="133"/>
    </location>
</feature>
<reference evidence="16" key="3">
    <citation type="submission" date="2016-03" db="UniProtKB">
        <authorList>
            <consortium name="EnsemblProtists"/>
        </authorList>
    </citation>
    <scope>IDENTIFICATION</scope>
</reference>
<keyword evidence="11" id="KW-0089">Bile pigment</keyword>
<keyword evidence="4" id="KW-0150">Chloroplast</keyword>
<dbReference type="Pfam" id="PF02972">
    <property type="entry name" value="Phycoerythr_ab"/>
    <property type="match status" value="1"/>
</dbReference>
<dbReference type="RefSeq" id="XP_005819471.1">
    <property type="nucleotide sequence ID" value="XM_005819414.1"/>
</dbReference>
<evidence type="ECO:0000256" key="5">
    <source>
        <dbReference type="ARBA" id="ARBA00022531"/>
    </source>
</evidence>
<evidence type="ECO:0000256" key="6">
    <source>
        <dbReference type="ARBA" id="ARBA00022640"/>
    </source>
</evidence>
<evidence type="ECO:0000256" key="10">
    <source>
        <dbReference type="ARBA" id="ARBA00023136"/>
    </source>
</evidence>
<evidence type="ECO:0000256" key="4">
    <source>
        <dbReference type="ARBA" id="ARBA00022528"/>
    </source>
</evidence>
<evidence type="ECO:0000256" key="3">
    <source>
        <dbReference type="ARBA" id="ARBA00022448"/>
    </source>
</evidence>
<feature type="signal peptide" evidence="13">
    <location>
        <begin position="1"/>
        <end position="16"/>
    </location>
</feature>
<evidence type="ECO:0000313" key="15">
    <source>
        <dbReference type="EMBL" id="EKX32491.1"/>
    </source>
</evidence>
<proteinExistence type="inferred from homology"/>
<keyword evidence="13" id="KW-0732">Signal</keyword>
<gene>
    <name evidence="15" type="primary">CPEA2</name>
    <name evidence="15" type="ORF">GUITHDRAFT_160325</name>
</gene>
<dbReference type="InterPro" id="IPR011070">
    <property type="entry name" value="Globular_prot_asu/bsu"/>
</dbReference>
<dbReference type="InterPro" id="IPR004228">
    <property type="entry name" value="Phycoerythr_a"/>
</dbReference>
<keyword evidence="8" id="KW-0157">Chromophore</keyword>
<dbReference type="PaxDb" id="55529-EKX32491"/>
<comment type="similarity">
    <text evidence="2">Belongs to the phycoerythrin family.</text>
</comment>
<evidence type="ECO:0000256" key="2">
    <source>
        <dbReference type="ARBA" id="ARBA00010039"/>
    </source>
</evidence>
<keyword evidence="3" id="KW-0813">Transport</keyword>
<comment type="subcellular location">
    <subcellularLocation>
        <location evidence="1">Plastid</location>
        <location evidence="1">Chloroplast thylakoid membrane</location>
        <topology evidence="1">Peripheral membrane protein</topology>
        <orientation evidence="1">Lumenal side</orientation>
    </subcellularLocation>
</comment>
<keyword evidence="7" id="KW-0249">Electron transport</keyword>
<evidence type="ECO:0000256" key="13">
    <source>
        <dbReference type="SAM" id="SignalP"/>
    </source>
</evidence>
<evidence type="ECO:0000256" key="9">
    <source>
        <dbReference type="ARBA" id="ARBA00023078"/>
    </source>
</evidence>